<evidence type="ECO:0000256" key="1">
    <source>
        <dbReference type="SAM" id="Phobius"/>
    </source>
</evidence>
<keyword evidence="3" id="KW-1185">Reference proteome</keyword>
<keyword evidence="1" id="KW-1133">Transmembrane helix</keyword>
<proteinExistence type="predicted"/>
<evidence type="ECO:0000313" key="3">
    <source>
        <dbReference type="Proteomes" id="UP000701801"/>
    </source>
</evidence>
<sequence>MRPRLPISRILRLRPFRPPNSPRLFTHNTIKPRPTLQFLAPLRRRPAAARFFTTENKERYKRDVKLGLKLSFGVMGIACMAFIMLNTVADEVWERKYNPPMEWRYRTRQKFVHAMLACDPENAAQDTIEWSDVGELFEIMVKRLEDPNGEGAGLVRSDVLVEEIGKTGYDVSMKSEDWRRGYYNCLMGAAKGAEYIEDMVRDKNTGRITPKKYVIGPSNPDPKPVLPNSHYTAPNEEDTEVAFDKAEVWYMRILTTQGFTQKQYVDAALAHAAFLDYQKAPEAAMEMYSWAMDIARSSLPEESKAIIDPKTGILDIKKGLPSLNLISISTALGIHHASHSNLSLALPIFLSVLRARRSSPQPPPSPPKHQPPKDVIHRIKEFIHMCLVRPPPPPLPVDGTAPPLRTPEELCQEAGIMNYIGEILYVSETSVSSKEDALAWTREAVDVSEEQLAHAQLDRQGTKICKECLHVGVGNWDRMVSMLASAERKERKANEGKVVGGWLGFGGKEQQKGFLGRWESEEGVVRDRMKRAALLL</sequence>
<keyword evidence="1" id="KW-0812">Transmembrane</keyword>
<protein>
    <recommendedName>
        <fullName evidence="4">MFS maltose permease</fullName>
    </recommendedName>
</protein>
<comment type="caution">
    <text evidence="2">The sequence shown here is derived from an EMBL/GenBank/DDBJ whole genome shotgun (WGS) entry which is preliminary data.</text>
</comment>
<dbReference type="OrthoDB" id="5408102at2759"/>
<accession>A0A9N9PVT3</accession>
<dbReference type="Proteomes" id="UP000701801">
    <property type="component" value="Unassembled WGS sequence"/>
</dbReference>
<organism evidence="2 3">
    <name type="scientific">Hymenoscyphus albidus</name>
    <dbReference type="NCBI Taxonomy" id="595503"/>
    <lineage>
        <taxon>Eukaryota</taxon>
        <taxon>Fungi</taxon>
        <taxon>Dikarya</taxon>
        <taxon>Ascomycota</taxon>
        <taxon>Pezizomycotina</taxon>
        <taxon>Leotiomycetes</taxon>
        <taxon>Helotiales</taxon>
        <taxon>Helotiaceae</taxon>
        <taxon>Hymenoscyphus</taxon>
    </lineage>
</organism>
<evidence type="ECO:0008006" key="4">
    <source>
        <dbReference type="Google" id="ProtNLM"/>
    </source>
</evidence>
<reference evidence="2" key="1">
    <citation type="submission" date="2021-07" db="EMBL/GenBank/DDBJ databases">
        <authorList>
            <person name="Durling M."/>
        </authorList>
    </citation>
    <scope>NUCLEOTIDE SEQUENCE</scope>
</reference>
<feature type="transmembrane region" description="Helical" evidence="1">
    <location>
        <begin position="66"/>
        <end position="85"/>
    </location>
</feature>
<name>A0A9N9PVT3_9HELO</name>
<gene>
    <name evidence="2" type="ORF">HYALB_00009077</name>
</gene>
<dbReference type="EMBL" id="CAJVRM010000193">
    <property type="protein sequence ID" value="CAG8976813.1"/>
    <property type="molecule type" value="Genomic_DNA"/>
</dbReference>
<dbReference type="AlphaFoldDB" id="A0A9N9PVT3"/>
<evidence type="ECO:0000313" key="2">
    <source>
        <dbReference type="EMBL" id="CAG8976813.1"/>
    </source>
</evidence>
<keyword evidence="1" id="KW-0472">Membrane</keyword>